<feature type="region of interest" description="Disordered" evidence="1">
    <location>
        <begin position="67"/>
        <end position="91"/>
    </location>
</feature>
<protein>
    <submittedName>
        <fullName evidence="2">Uncharacterized protein</fullName>
    </submittedName>
</protein>
<feature type="region of interest" description="Disordered" evidence="1">
    <location>
        <begin position="629"/>
        <end position="750"/>
    </location>
</feature>
<evidence type="ECO:0000256" key="1">
    <source>
        <dbReference type="SAM" id="MobiDB-lite"/>
    </source>
</evidence>
<feature type="region of interest" description="Disordered" evidence="1">
    <location>
        <begin position="520"/>
        <end position="541"/>
    </location>
</feature>
<name>A0ABP1DGU8_9APHY</name>
<feature type="compositionally biased region" description="Low complexity" evidence="1">
    <location>
        <begin position="76"/>
        <end position="87"/>
    </location>
</feature>
<feature type="region of interest" description="Disordered" evidence="1">
    <location>
        <begin position="376"/>
        <end position="476"/>
    </location>
</feature>
<reference evidence="3" key="1">
    <citation type="submission" date="2024-04" db="EMBL/GenBank/DDBJ databases">
        <authorList>
            <person name="Shaw F."/>
            <person name="Minotto A."/>
        </authorList>
    </citation>
    <scope>NUCLEOTIDE SEQUENCE [LARGE SCALE GENOMIC DNA]</scope>
</reference>
<feature type="compositionally biased region" description="Polar residues" evidence="1">
    <location>
        <begin position="732"/>
        <end position="750"/>
    </location>
</feature>
<feature type="compositionally biased region" description="Basic and acidic residues" evidence="1">
    <location>
        <begin position="710"/>
        <end position="722"/>
    </location>
</feature>
<feature type="compositionally biased region" description="Polar residues" evidence="1">
    <location>
        <begin position="419"/>
        <end position="435"/>
    </location>
</feature>
<feature type="compositionally biased region" description="Basic and acidic residues" evidence="1">
    <location>
        <begin position="520"/>
        <end position="529"/>
    </location>
</feature>
<evidence type="ECO:0000313" key="2">
    <source>
        <dbReference type="EMBL" id="CAL1707075.1"/>
    </source>
</evidence>
<evidence type="ECO:0000313" key="3">
    <source>
        <dbReference type="Proteomes" id="UP001497453"/>
    </source>
</evidence>
<keyword evidence="3" id="KW-1185">Reference proteome</keyword>
<dbReference type="EMBL" id="OZ037947">
    <property type="protein sequence ID" value="CAL1707075.1"/>
    <property type="molecule type" value="Genomic_DNA"/>
</dbReference>
<feature type="compositionally biased region" description="Basic and acidic residues" evidence="1">
    <location>
        <begin position="648"/>
        <end position="662"/>
    </location>
</feature>
<sequence length="750" mass="81723">MSVRTYADTLASDIESLSGNAPKAWSPYGLDPMVSVPKRRKTEGLNARFDRMIETVNVVHRSSVDAIKQSRRRRAASSASGSSSTASYDIPKTPVDTYLGHHEGRFGQNVSLATKTQRSSPEWDAAASFFGSSSVAHKEPVPDWLCETVSTLNSDHPLRAMIPLPHIINQTLQSPFRAESHALSGPESIPRNAEMDDHIFAFRPPAASHPSQPHPHHETIMSPYTSGLDVAGTDRFEPSLNTDMPYLVAAKNVLENSLDARTFIPAPFTTPGPVSALSSFSTPLALPHALDLETLKSPGLLWYQKEHPDVKPFSVPGPVVSTIPASPIIANSRIQPQSTPSVHSTRFLDRSFDWVPDQDSDPEQYSLSDILRSSSPAPLPIDVSRSPSPNARALASQNDYPADGPGSVYACTLNRKESPNASSNGGNAFPSQLHTPISPGAPLVTPHPPRAPAFKVYFDDPVEDPSDPSSDSLERSNYELDLDYGSLDFKWKRFDPAGLPEEVGIHTDAPMNFWARQAEESDDPNHVGMERPLPVSPRTPDRTCVVASPSGERPFTANDASSSQFDIERLERSDVSWILPLHGAKAIKSRNQAHIPTRDDMDEISQGGDDRRKSVKIIEFAPAPGIYVSPLRNQKGRDGIEPQTVSRSVEDAPSKTVEDASVSKDPCTPIQRVRPTSDLSVADRSRKTVSNSNKITLHSAAQQSEVGQGKQRDLKDENKNGVDDPIEEIVGPSQSQESNDSIESWTAIAS</sequence>
<dbReference type="Proteomes" id="UP001497453">
    <property type="component" value="Chromosome 4"/>
</dbReference>
<feature type="compositionally biased region" description="Polar residues" evidence="1">
    <location>
        <begin position="688"/>
        <end position="706"/>
    </location>
</feature>
<accession>A0ABP1DGU8</accession>
<proteinExistence type="predicted"/>
<organism evidence="2 3">
    <name type="scientific">Somion occarium</name>
    <dbReference type="NCBI Taxonomy" id="3059160"/>
    <lineage>
        <taxon>Eukaryota</taxon>
        <taxon>Fungi</taxon>
        <taxon>Dikarya</taxon>
        <taxon>Basidiomycota</taxon>
        <taxon>Agaricomycotina</taxon>
        <taxon>Agaricomycetes</taxon>
        <taxon>Polyporales</taxon>
        <taxon>Cerrenaceae</taxon>
        <taxon>Somion</taxon>
    </lineage>
</organism>
<gene>
    <name evidence="2" type="ORF">GFSPODELE1_LOCUS6186</name>
</gene>
<feature type="compositionally biased region" description="Polar residues" evidence="1">
    <location>
        <begin position="385"/>
        <end position="399"/>
    </location>
</feature>
<feature type="region of interest" description="Disordered" evidence="1">
    <location>
        <begin position="593"/>
        <end position="613"/>
    </location>
</feature>